<evidence type="ECO:0000256" key="4">
    <source>
        <dbReference type="ARBA" id="ARBA00023187"/>
    </source>
</evidence>
<comment type="similarity">
    <text evidence="2">Belongs to the NCBP1 family.</text>
</comment>
<feature type="domain" description="MIF4G" evidence="7">
    <location>
        <begin position="78"/>
        <end position="226"/>
    </location>
</feature>
<dbReference type="Pfam" id="PF09090">
    <property type="entry name" value="MIF4G_like_2"/>
    <property type="match status" value="1"/>
</dbReference>
<dbReference type="Pfam" id="PF02854">
    <property type="entry name" value="MIF4G"/>
    <property type="match status" value="1"/>
</dbReference>
<dbReference type="FunFam" id="1.25.40.180:FF:000035">
    <property type="entry name" value="snRNA cap binding complex subunit (Gcr3)"/>
    <property type="match status" value="1"/>
</dbReference>
<dbReference type="SUPFAM" id="SSF48371">
    <property type="entry name" value="ARM repeat"/>
    <property type="match status" value="3"/>
</dbReference>
<feature type="compositionally biased region" description="Low complexity" evidence="6">
    <location>
        <begin position="817"/>
        <end position="834"/>
    </location>
</feature>
<gene>
    <name evidence="10" type="ORF">K469DRAFT_588208</name>
</gene>
<dbReference type="GO" id="GO:0006397">
    <property type="term" value="P:mRNA processing"/>
    <property type="evidence" value="ECO:0007669"/>
    <property type="project" value="UniProtKB-KW"/>
</dbReference>
<protein>
    <submittedName>
        <fullName evidence="10">Cap binding protein</fullName>
    </submittedName>
</protein>
<dbReference type="GO" id="GO:0008380">
    <property type="term" value="P:RNA splicing"/>
    <property type="evidence" value="ECO:0007669"/>
    <property type="project" value="UniProtKB-KW"/>
</dbReference>
<dbReference type="Proteomes" id="UP000800200">
    <property type="component" value="Unassembled WGS sequence"/>
</dbReference>
<dbReference type="OrthoDB" id="10252707at2759"/>
<dbReference type="GO" id="GO:0003729">
    <property type="term" value="F:mRNA binding"/>
    <property type="evidence" value="ECO:0007669"/>
    <property type="project" value="TreeGrafter"/>
</dbReference>
<feature type="region of interest" description="Disordered" evidence="6">
    <location>
        <begin position="817"/>
        <end position="841"/>
    </location>
</feature>
<evidence type="ECO:0000256" key="3">
    <source>
        <dbReference type="ARBA" id="ARBA00022664"/>
    </source>
</evidence>
<dbReference type="InterPro" id="IPR015172">
    <property type="entry name" value="MIF4G-like_typ-1"/>
</dbReference>
<evidence type="ECO:0000259" key="7">
    <source>
        <dbReference type="Pfam" id="PF02854"/>
    </source>
</evidence>
<sequence>MTDADFRREDRRDRGGRNRGHHNNRKRRHQVGTDEDDYDGPRKHHRPYVEPTIAKLRRELLSIADSAVKLPEDEARDIARLLGDNFEEDELSTEFFNTFIQLVVEQPFKIPFAAAIIFYANDSKPEVATEALNRTAERMQQVLNAGQWKEFKLLLRFFACLQSLFEGDGVFTILQQLFDSAVDLQSANENDVVGLELVKIILLTLPYAMVSGGSRLQAQVSELLQKTDIVASMRLPIESLVQSYSGHSEEKPPPYHSVIGLLQEQLQDEEKTGWKFSCIPRFSRPVPRNLDGETLPSAPTMHPFPTITIPSPVNPGPKPLFPEAYFSLYADQEVESVPGTNNIASLLFRDAIVDTIDQLDFNRTAVGKFLIDLDCYWQTETFVKRGTAFDKLRDVADKSTWKPEDVVVDAVFSQIFKLPNPEHKLVYYHSLITETCKIAPAAIAPSLGRAIRFVFKYVDDMDLELVNRFVDWFSHHLSNFEFRWKWAEWMDDLNRSDLHPKKAFLITALDKEIRLSFAKRIRSTLPEEYHVLISEGKDKDKPDFKYDDDATPFAAEGKTLFTQIRKKAPDADIQETINTIHTKAAEQGIGDVLVPSTDALVTSICCVGSKSLSHVLSCINHSKDRLLSISQNSEAARRQIVASVVGYWKDQPGVAVNIVDKLLNFSILAPITVVQWALCDHLGAGEALTEGWVFEMVSNTVTKVTNRMRQIALARLQKGIQQEQIIMVEETLTKERESMRELFNVIKDSVKAVAEGAADTLIEKSGSGELSAEDAELIRAWGKRWYTVFVRKAQVEESVVGEEAVEARLRLLSAEAEPAAEPMHEGNGVAAEAANGDDEML</sequence>
<dbReference type="GO" id="GO:0005846">
    <property type="term" value="C:nuclear cap binding complex"/>
    <property type="evidence" value="ECO:0007669"/>
    <property type="project" value="InterPro"/>
</dbReference>
<dbReference type="InterPro" id="IPR003890">
    <property type="entry name" value="MIF4G-like_typ-3"/>
</dbReference>
<comment type="subcellular location">
    <subcellularLocation>
        <location evidence="1">Nucleus</location>
    </subcellularLocation>
</comment>
<keyword evidence="4" id="KW-0508">mRNA splicing</keyword>
<dbReference type="InterPro" id="IPR016024">
    <property type="entry name" value="ARM-type_fold"/>
</dbReference>
<feature type="compositionally biased region" description="Basic and acidic residues" evidence="6">
    <location>
        <begin position="1"/>
        <end position="16"/>
    </location>
</feature>
<keyword evidence="5" id="KW-0539">Nucleus</keyword>
<accession>A0A6A6DUC4</accession>
<feature type="compositionally biased region" description="Basic residues" evidence="6">
    <location>
        <begin position="17"/>
        <end position="30"/>
    </location>
</feature>
<feature type="domain" description="MIF4G-like type 2" evidence="9">
    <location>
        <begin position="544"/>
        <end position="797"/>
    </location>
</feature>
<dbReference type="InterPro" id="IPR015174">
    <property type="entry name" value="MIF4G-like_typ-2"/>
</dbReference>
<dbReference type="FunFam" id="1.25.40.180:FF:000045">
    <property type="entry name" value="snRNA cap binding complex subunit (Gcr3), putative"/>
    <property type="match status" value="1"/>
</dbReference>
<evidence type="ECO:0000313" key="11">
    <source>
        <dbReference type="Proteomes" id="UP000800200"/>
    </source>
</evidence>
<dbReference type="GO" id="GO:0000339">
    <property type="term" value="F:RNA cap binding"/>
    <property type="evidence" value="ECO:0007669"/>
    <property type="project" value="InterPro"/>
</dbReference>
<name>A0A6A6DUC4_9PEZI</name>
<keyword evidence="3" id="KW-0507">mRNA processing</keyword>
<proteinExistence type="inferred from homology"/>
<dbReference type="Gene3D" id="1.25.40.180">
    <property type="match status" value="3"/>
</dbReference>
<dbReference type="GO" id="GO:0006406">
    <property type="term" value="P:mRNA export from nucleus"/>
    <property type="evidence" value="ECO:0007669"/>
    <property type="project" value="InterPro"/>
</dbReference>
<evidence type="ECO:0000259" key="8">
    <source>
        <dbReference type="Pfam" id="PF09088"/>
    </source>
</evidence>
<dbReference type="GO" id="GO:0005634">
    <property type="term" value="C:nucleus"/>
    <property type="evidence" value="ECO:0007669"/>
    <property type="project" value="UniProtKB-SubCell"/>
</dbReference>
<reference evidence="10" key="1">
    <citation type="journal article" date="2020" name="Stud. Mycol.">
        <title>101 Dothideomycetes genomes: a test case for predicting lifestyles and emergence of pathogens.</title>
        <authorList>
            <person name="Haridas S."/>
            <person name="Albert R."/>
            <person name="Binder M."/>
            <person name="Bloem J."/>
            <person name="Labutti K."/>
            <person name="Salamov A."/>
            <person name="Andreopoulos B."/>
            <person name="Baker S."/>
            <person name="Barry K."/>
            <person name="Bills G."/>
            <person name="Bluhm B."/>
            <person name="Cannon C."/>
            <person name="Castanera R."/>
            <person name="Culley D."/>
            <person name="Daum C."/>
            <person name="Ezra D."/>
            <person name="Gonzalez J."/>
            <person name="Henrissat B."/>
            <person name="Kuo A."/>
            <person name="Liang C."/>
            <person name="Lipzen A."/>
            <person name="Lutzoni F."/>
            <person name="Magnuson J."/>
            <person name="Mondo S."/>
            <person name="Nolan M."/>
            <person name="Ohm R."/>
            <person name="Pangilinan J."/>
            <person name="Park H.-J."/>
            <person name="Ramirez L."/>
            <person name="Alfaro M."/>
            <person name="Sun H."/>
            <person name="Tritt A."/>
            <person name="Yoshinaga Y."/>
            <person name="Zwiers L.-H."/>
            <person name="Turgeon B."/>
            <person name="Goodwin S."/>
            <person name="Spatafora J."/>
            <person name="Crous P."/>
            <person name="Grigoriev I."/>
        </authorList>
    </citation>
    <scope>NUCLEOTIDE SEQUENCE</scope>
    <source>
        <strain evidence="10">CBS 207.26</strain>
    </source>
</reference>
<keyword evidence="11" id="KW-1185">Reference proteome</keyword>
<evidence type="ECO:0000256" key="1">
    <source>
        <dbReference type="ARBA" id="ARBA00004123"/>
    </source>
</evidence>
<evidence type="ECO:0000259" key="9">
    <source>
        <dbReference type="Pfam" id="PF09090"/>
    </source>
</evidence>
<feature type="region of interest" description="Disordered" evidence="6">
    <location>
        <begin position="1"/>
        <end position="49"/>
    </location>
</feature>
<dbReference type="GO" id="GO:0000184">
    <property type="term" value="P:nuclear-transcribed mRNA catabolic process, nonsense-mediated decay"/>
    <property type="evidence" value="ECO:0007669"/>
    <property type="project" value="TreeGrafter"/>
</dbReference>
<dbReference type="PANTHER" id="PTHR12412">
    <property type="entry name" value="CAP BINDING PROTEIN"/>
    <property type="match status" value="1"/>
</dbReference>
<organism evidence="10 11">
    <name type="scientific">Zopfia rhizophila CBS 207.26</name>
    <dbReference type="NCBI Taxonomy" id="1314779"/>
    <lineage>
        <taxon>Eukaryota</taxon>
        <taxon>Fungi</taxon>
        <taxon>Dikarya</taxon>
        <taxon>Ascomycota</taxon>
        <taxon>Pezizomycotina</taxon>
        <taxon>Dothideomycetes</taxon>
        <taxon>Dothideomycetes incertae sedis</taxon>
        <taxon>Zopfiaceae</taxon>
        <taxon>Zopfia</taxon>
    </lineage>
</organism>
<feature type="domain" description="MIF4G-like type 1" evidence="8">
    <location>
        <begin position="338"/>
        <end position="527"/>
    </location>
</feature>
<dbReference type="AlphaFoldDB" id="A0A6A6DUC4"/>
<dbReference type="InterPro" id="IPR027159">
    <property type="entry name" value="CBP80"/>
</dbReference>
<evidence type="ECO:0000256" key="5">
    <source>
        <dbReference type="ARBA" id="ARBA00023242"/>
    </source>
</evidence>
<evidence type="ECO:0000256" key="2">
    <source>
        <dbReference type="ARBA" id="ARBA00007413"/>
    </source>
</evidence>
<dbReference type="EMBL" id="ML994651">
    <property type="protein sequence ID" value="KAF2181829.1"/>
    <property type="molecule type" value="Genomic_DNA"/>
</dbReference>
<dbReference type="Pfam" id="PF09088">
    <property type="entry name" value="MIF4G_like"/>
    <property type="match status" value="1"/>
</dbReference>
<evidence type="ECO:0000313" key="10">
    <source>
        <dbReference type="EMBL" id="KAF2181829.1"/>
    </source>
</evidence>
<evidence type="ECO:0000256" key="6">
    <source>
        <dbReference type="SAM" id="MobiDB-lite"/>
    </source>
</evidence>
<dbReference type="PANTHER" id="PTHR12412:SF2">
    <property type="entry name" value="NUCLEAR CAP-BINDING PROTEIN SUBUNIT 1"/>
    <property type="match status" value="1"/>
</dbReference>